<dbReference type="PANTHER" id="PTHR11757">
    <property type="entry name" value="PROTEASE FAMILY S9A OLIGOPEPTIDASE"/>
    <property type="match status" value="1"/>
</dbReference>
<organism evidence="10 11">
    <name type="scientific">Trypanosoma equiperdum</name>
    <dbReference type="NCBI Taxonomy" id="5694"/>
    <lineage>
        <taxon>Eukaryota</taxon>
        <taxon>Discoba</taxon>
        <taxon>Euglenozoa</taxon>
        <taxon>Kinetoplastea</taxon>
        <taxon>Metakinetoplastina</taxon>
        <taxon>Trypanosomatida</taxon>
        <taxon>Trypanosomatidae</taxon>
        <taxon>Trypanosoma</taxon>
    </lineage>
</organism>
<evidence type="ECO:0000256" key="6">
    <source>
        <dbReference type="ARBA" id="ARBA00042165"/>
    </source>
</evidence>
<comment type="function">
    <text evidence="7">Serine peptidase whose precise substrate specificity remains unclear. Does not cleave peptides after a arginine or lysine residue. Regulates trans-Golgi network morphology and sorting by regulating the membrane binding of the AP-1 complex. May play a role in the regulation of synaptic vesicle exocytosis.</text>
</comment>
<dbReference type="RefSeq" id="XP_067081322.1">
    <property type="nucleotide sequence ID" value="XM_067225221.1"/>
</dbReference>
<dbReference type="AlphaFoldDB" id="A0A1G4IE83"/>
<evidence type="ECO:0000259" key="8">
    <source>
        <dbReference type="Pfam" id="PF00326"/>
    </source>
</evidence>
<dbReference type="GO" id="GO:0006508">
    <property type="term" value="P:proteolysis"/>
    <property type="evidence" value="ECO:0007669"/>
    <property type="project" value="UniProtKB-KW"/>
</dbReference>
<keyword evidence="2" id="KW-0645">Protease</keyword>
<feature type="domain" description="Peptidase S9A N-terminal" evidence="9">
    <location>
        <begin position="18"/>
        <end position="201"/>
    </location>
</feature>
<dbReference type="Gene3D" id="2.130.10.120">
    <property type="entry name" value="Prolyl oligopeptidase, N-terminal domain"/>
    <property type="match status" value="2"/>
</dbReference>
<dbReference type="SUPFAM" id="SSF53474">
    <property type="entry name" value="alpha/beta-Hydrolases"/>
    <property type="match status" value="1"/>
</dbReference>
<evidence type="ECO:0000256" key="1">
    <source>
        <dbReference type="ARBA" id="ARBA00005228"/>
    </source>
</evidence>
<dbReference type="VEuPathDB" id="TriTrypDB:TEOVI_000209600"/>
<dbReference type="Pfam" id="PF02897">
    <property type="entry name" value="Peptidase_S9_N"/>
    <property type="match status" value="2"/>
</dbReference>
<dbReference type="InterPro" id="IPR001375">
    <property type="entry name" value="Peptidase_S9_cat"/>
</dbReference>
<sequence>MSTSSEHSEPDIVQPPKYGRVEYRMEHFGDVRTDPYHWLRDGRSSEVRKLLRRENAHMESAFAAYGGKRLSRTLYNQMRARWKEDEASLPYRDRSYWYYSRTVPNADHPLFCRRPVSVDSGTFVEEVAHLWAQDPHAPLPAYEDEVVFFDLNLFARELRLDYVELGDMEVSPDEQQLAVTVDCSSGREVFTIFIVEITNVNYEQWLHQHSELGRAWAVAMAQSKLSIYNSPTSALPRYSSSKSFSAADDYTSRTSRKSVSTGDIVDAFQSAPSSSQFTSGAGDVSVGGSERGSTNAFVTSADAFFAASAFSRKPAPSHKVKRRIDVFDATDEVLWLSSTTLLYLGLDSRMRSHRVIFHDLAADEDSPHSDVICYEEPNEAFWVSSLCYSADDRFAMFTTSSSGSTQVYVMPCDEGKKRWVSGVPVVHCGFASGGDSDDIRSNGGPTCSTSRTASIHTTRSNADFVGGGHASAAVHRFTDRAEDVDLDLDHHSSLFGEAIGAWVIVITSLKRGSGHWRVAYVLDDKMLWDESQNLSLCESTMWQTLFTYDPQIFVEGVECWRDYLLLSVRQAASSTVLLLPVRKLWSHWLDNRDSGSSCLPPLSVRHDALDLRAVVCYPLVSVSNVCFSIEKFYQMQWREQERQEFEGGLGESDCVHFVRSCAGDDVFDTRTWRLVVAHPTIPSVTFSCTLGGVEEGEMSLSVKKLYQVPVGGTPFCADDYDATIVWVPSDYGFRSDLLLQMLPTKEPSDVVGIPVYLCWKKSLLERGGNPMFLTVYGSYGECCDVDFESERLALLDRGFVWGAAAVRGGGELGTGWRVAGRKLQRGTTVNDFVSVASFMQKTGWCADGRLVVSGASAGGFVVTAAMNIAPHLFLAVVASVPFVDCLTTLLDPTLPLTVSEWEEFGNPLEDAEAYSIIRALSPMDNIPPPGVALPHIMMLTAWHDTRVGYWESLAFVARLRERREKERASRGNTSMCDGKPCAERAILHYCDFAVGHGGATGRYQRLKEVAREYAFVVLVQEAAEQSST</sequence>
<comment type="caution">
    <text evidence="10">The sequence shown here is derived from an EMBL/GenBank/DDBJ whole genome shotgun (WGS) entry which is preliminary data.</text>
</comment>
<keyword evidence="11" id="KW-1185">Reference proteome</keyword>
<reference evidence="10" key="1">
    <citation type="submission" date="2016-09" db="EMBL/GenBank/DDBJ databases">
        <authorList>
            <person name="Hebert L."/>
            <person name="Moumen B."/>
        </authorList>
    </citation>
    <scope>NUCLEOTIDE SEQUENCE [LARGE SCALE GENOMIC DNA]</scope>
    <source>
        <strain evidence="10">OVI</strain>
    </source>
</reference>
<evidence type="ECO:0000256" key="3">
    <source>
        <dbReference type="ARBA" id="ARBA00022801"/>
    </source>
</evidence>
<dbReference type="SUPFAM" id="SSF50993">
    <property type="entry name" value="Peptidase/esterase 'gauge' domain"/>
    <property type="match status" value="1"/>
</dbReference>
<dbReference type="InterPro" id="IPR023302">
    <property type="entry name" value="Pept_S9A_N"/>
</dbReference>
<dbReference type="PRINTS" id="PR00862">
    <property type="entry name" value="PROLIGOPTASE"/>
</dbReference>
<name>A0A1G4IE83_TRYEQ</name>
<evidence type="ECO:0000259" key="9">
    <source>
        <dbReference type="Pfam" id="PF02897"/>
    </source>
</evidence>
<feature type="domain" description="Peptidase S9A N-terminal" evidence="9">
    <location>
        <begin position="333"/>
        <end position="421"/>
    </location>
</feature>
<evidence type="ECO:0000256" key="2">
    <source>
        <dbReference type="ARBA" id="ARBA00022670"/>
    </source>
</evidence>
<evidence type="ECO:0000256" key="4">
    <source>
        <dbReference type="ARBA" id="ARBA00022825"/>
    </source>
</evidence>
<keyword evidence="3 10" id="KW-0378">Hydrolase</keyword>
<keyword evidence="4" id="KW-0720">Serine protease</keyword>
<evidence type="ECO:0000313" key="10">
    <source>
        <dbReference type="EMBL" id="SCU70522.1"/>
    </source>
</evidence>
<dbReference type="GO" id="GO:0004252">
    <property type="term" value="F:serine-type endopeptidase activity"/>
    <property type="evidence" value="ECO:0007669"/>
    <property type="project" value="InterPro"/>
</dbReference>
<dbReference type="Pfam" id="PF00326">
    <property type="entry name" value="Peptidase_S9"/>
    <property type="match status" value="1"/>
</dbReference>
<evidence type="ECO:0000256" key="7">
    <source>
        <dbReference type="ARBA" id="ARBA00045448"/>
    </source>
</evidence>
<gene>
    <name evidence="10" type="ORF">TEOVI_000209600</name>
</gene>
<dbReference type="PANTHER" id="PTHR11757:SF19">
    <property type="entry name" value="PROLYL ENDOPEPTIDASE-LIKE"/>
    <property type="match status" value="1"/>
</dbReference>
<evidence type="ECO:0000256" key="5">
    <source>
        <dbReference type="ARBA" id="ARBA00039290"/>
    </source>
</evidence>
<dbReference type="GeneID" id="92376036"/>
<dbReference type="InterPro" id="IPR002470">
    <property type="entry name" value="Peptidase_S9A"/>
</dbReference>
<accession>A0A1G4IE83</accession>
<dbReference type="Proteomes" id="UP000195570">
    <property type="component" value="Unassembled WGS sequence"/>
</dbReference>
<dbReference type="EMBL" id="CZPT02001461">
    <property type="protein sequence ID" value="SCU70522.1"/>
    <property type="molecule type" value="Genomic_DNA"/>
</dbReference>
<proteinExistence type="inferred from homology"/>
<evidence type="ECO:0000313" key="11">
    <source>
        <dbReference type="Proteomes" id="UP000195570"/>
    </source>
</evidence>
<dbReference type="InterPro" id="IPR029058">
    <property type="entry name" value="AB_hydrolase_fold"/>
</dbReference>
<comment type="similarity">
    <text evidence="1">Belongs to the peptidase S9A family.</text>
</comment>
<dbReference type="InterPro" id="IPR051543">
    <property type="entry name" value="Serine_Peptidase_S9A"/>
</dbReference>
<protein>
    <recommendedName>
        <fullName evidence="5">Prolyl endopeptidase-like</fullName>
    </recommendedName>
    <alternativeName>
        <fullName evidence="6">Prolylendopeptidase-like</fullName>
    </alternativeName>
</protein>
<feature type="domain" description="Peptidase S9 prolyl oligopeptidase catalytic" evidence="8">
    <location>
        <begin position="790"/>
        <end position="1016"/>
    </location>
</feature>
<dbReference type="Gene3D" id="3.40.50.1820">
    <property type="entry name" value="alpha/beta hydrolase"/>
    <property type="match status" value="1"/>
</dbReference>